<accession>A0ABP6ZQD8</accession>
<comment type="caution">
    <text evidence="4">The sequence shown here is derived from an EMBL/GenBank/DDBJ whole genome shotgun (WGS) entry which is preliminary data.</text>
</comment>
<evidence type="ECO:0000256" key="2">
    <source>
        <dbReference type="ARBA" id="ARBA00023002"/>
    </source>
</evidence>
<proteinExistence type="inferred from homology"/>
<dbReference type="InterPro" id="IPR002563">
    <property type="entry name" value="Flavin_Rdtase-like_dom"/>
</dbReference>
<keyword evidence="5" id="KW-1185">Reference proteome</keyword>
<keyword evidence="2" id="KW-0560">Oxidoreductase</keyword>
<dbReference type="SUPFAM" id="SSF50475">
    <property type="entry name" value="FMN-binding split barrel"/>
    <property type="match status" value="1"/>
</dbReference>
<dbReference type="Pfam" id="PF01613">
    <property type="entry name" value="Flavin_Reduct"/>
    <property type="match status" value="1"/>
</dbReference>
<protein>
    <submittedName>
        <fullName evidence="4">Flavin reductase family protein</fullName>
    </submittedName>
</protein>
<dbReference type="InterPro" id="IPR050268">
    <property type="entry name" value="NADH-dep_flavin_reductase"/>
</dbReference>
<dbReference type="PANTHER" id="PTHR30466:SF11">
    <property type="entry name" value="FLAVIN-DEPENDENT MONOOXYGENASE, REDUCTASE SUBUNIT HSAB"/>
    <property type="match status" value="1"/>
</dbReference>
<evidence type="ECO:0000313" key="4">
    <source>
        <dbReference type="EMBL" id="GAA3613537.1"/>
    </source>
</evidence>
<sequence length="188" mass="19828">MAEVTDAGWGFPSVPEGATPARYFRDVLGNFPTGVVVVTAPGREGEPLAMVVGSFSSVSLDPPMVMFLADRASSTFPKIRDAGHFTVNVLAADQVGLCRSMAGRGPDRFRGVTWSPSSTGAPVLDGIVARVDCTMDQVVEAGDHFLALGAVQDLRVVSSKLPLLFFRGEYGAFGPHASALPDWSLGWG</sequence>
<dbReference type="Gene3D" id="2.30.110.10">
    <property type="entry name" value="Electron Transport, Fmn-binding Protein, Chain A"/>
    <property type="match status" value="1"/>
</dbReference>
<evidence type="ECO:0000256" key="1">
    <source>
        <dbReference type="ARBA" id="ARBA00008898"/>
    </source>
</evidence>
<dbReference type="EMBL" id="BAAAZO010000005">
    <property type="protein sequence ID" value="GAA3613537.1"/>
    <property type="molecule type" value="Genomic_DNA"/>
</dbReference>
<name>A0ABP6ZQD8_9ACTN</name>
<feature type="domain" description="Flavin reductase like" evidence="3">
    <location>
        <begin position="28"/>
        <end position="172"/>
    </location>
</feature>
<dbReference type="Proteomes" id="UP001501074">
    <property type="component" value="Unassembled WGS sequence"/>
</dbReference>
<dbReference type="InterPro" id="IPR012349">
    <property type="entry name" value="Split_barrel_FMN-bd"/>
</dbReference>
<gene>
    <name evidence="4" type="ORF">GCM10022223_32110</name>
</gene>
<organism evidence="4 5">
    <name type="scientific">Kineosporia mesophila</name>
    <dbReference type="NCBI Taxonomy" id="566012"/>
    <lineage>
        <taxon>Bacteria</taxon>
        <taxon>Bacillati</taxon>
        <taxon>Actinomycetota</taxon>
        <taxon>Actinomycetes</taxon>
        <taxon>Kineosporiales</taxon>
        <taxon>Kineosporiaceae</taxon>
        <taxon>Kineosporia</taxon>
    </lineage>
</organism>
<reference evidence="5" key="1">
    <citation type="journal article" date="2019" name="Int. J. Syst. Evol. Microbiol.">
        <title>The Global Catalogue of Microorganisms (GCM) 10K type strain sequencing project: providing services to taxonomists for standard genome sequencing and annotation.</title>
        <authorList>
            <consortium name="The Broad Institute Genomics Platform"/>
            <consortium name="The Broad Institute Genome Sequencing Center for Infectious Disease"/>
            <person name="Wu L."/>
            <person name="Ma J."/>
        </authorList>
    </citation>
    <scope>NUCLEOTIDE SEQUENCE [LARGE SCALE GENOMIC DNA]</scope>
    <source>
        <strain evidence="5">JCM 16902</strain>
    </source>
</reference>
<dbReference type="SMART" id="SM00903">
    <property type="entry name" value="Flavin_Reduct"/>
    <property type="match status" value="1"/>
</dbReference>
<dbReference type="PANTHER" id="PTHR30466">
    <property type="entry name" value="FLAVIN REDUCTASE"/>
    <property type="match status" value="1"/>
</dbReference>
<comment type="similarity">
    <text evidence="1">Belongs to the non-flavoprotein flavin reductase family.</text>
</comment>
<dbReference type="RefSeq" id="WP_231488658.1">
    <property type="nucleotide sequence ID" value="NZ_BAAAZO010000005.1"/>
</dbReference>
<evidence type="ECO:0000313" key="5">
    <source>
        <dbReference type="Proteomes" id="UP001501074"/>
    </source>
</evidence>
<evidence type="ECO:0000259" key="3">
    <source>
        <dbReference type="SMART" id="SM00903"/>
    </source>
</evidence>